<dbReference type="SUPFAM" id="SSF51294">
    <property type="entry name" value="Hedgehog/intein (Hint) domain"/>
    <property type="match status" value="1"/>
</dbReference>
<dbReference type="EMBL" id="JADCKQ010000001">
    <property type="protein sequence ID" value="MBI1492406.1"/>
    <property type="molecule type" value="Genomic_DNA"/>
</dbReference>
<accession>A0A8J7ILD2</accession>
<gene>
    <name evidence="2" type="ORF">H1D41_02005</name>
</gene>
<organism evidence="2 3">
    <name type="scientific">Halocynthiibacter styelae</name>
    <dbReference type="NCBI Taxonomy" id="2761955"/>
    <lineage>
        <taxon>Bacteria</taxon>
        <taxon>Pseudomonadati</taxon>
        <taxon>Pseudomonadota</taxon>
        <taxon>Alphaproteobacteria</taxon>
        <taxon>Rhodobacterales</taxon>
        <taxon>Paracoccaceae</taxon>
        <taxon>Halocynthiibacter</taxon>
    </lineage>
</organism>
<dbReference type="InterPro" id="IPR036844">
    <property type="entry name" value="Hint_dom_sf"/>
</dbReference>
<proteinExistence type="predicted"/>
<dbReference type="InterPro" id="IPR028992">
    <property type="entry name" value="Hedgehog/Intein_dom"/>
</dbReference>
<comment type="caution">
    <text evidence="2">The sequence shown here is derived from an EMBL/GenBank/DDBJ whole genome shotgun (WGS) entry which is preliminary data.</text>
</comment>
<evidence type="ECO:0000313" key="2">
    <source>
        <dbReference type="EMBL" id="MBI1492406.1"/>
    </source>
</evidence>
<evidence type="ECO:0000259" key="1">
    <source>
        <dbReference type="Pfam" id="PF13403"/>
    </source>
</evidence>
<name>A0A8J7ILD2_9RHOB</name>
<feature type="domain" description="Hedgehog/Intein (Hint)" evidence="1">
    <location>
        <begin position="148"/>
        <end position="298"/>
    </location>
</feature>
<dbReference type="Pfam" id="PF13403">
    <property type="entry name" value="Hint_2"/>
    <property type="match status" value="1"/>
</dbReference>
<dbReference type="RefSeq" id="WP_228847326.1">
    <property type="nucleotide sequence ID" value="NZ_JADCKQ010000001.1"/>
</dbReference>
<dbReference type="Proteomes" id="UP000640583">
    <property type="component" value="Unassembled WGS sequence"/>
</dbReference>
<keyword evidence="3" id="KW-1185">Reference proteome</keyword>
<dbReference type="AlphaFoldDB" id="A0A8J7ILD2"/>
<reference evidence="2" key="1">
    <citation type="submission" date="2020-10" db="EMBL/GenBank/DDBJ databases">
        <title>Paenihalocynthiibacter styelae gen. nov., sp. nov., isolated from stalked sea squirt Styela clava.</title>
        <authorList>
            <person name="Kim Y.-O."/>
            <person name="Yoon J.-H."/>
        </authorList>
    </citation>
    <scope>NUCLEOTIDE SEQUENCE</scope>
    <source>
        <strain evidence="2">MYP1-1</strain>
    </source>
</reference>
<evidence type="ECO:0000313" key="3">
    <source>
        <dbReference type="Proteomes" id="UP000640583"/>
    </source>
</evidence>
<dbReference type="Gene3D" id="2.170.16.10">
    <property type="entry name" value="Hedgehog/Intein (Hint) domain"/>
    <property type="match status" value="1"/>
</dbReference>
<protein>
    <submittedName>
        <fullName evidence="2">Hint domain-containing protein</fullName>
    </submittedName>
</protein>
<sequence length="349" mass="38945">MVISVTDLEIRNAYRLNGNIVIDRGDRESVKSGPETVFLTDTDRGTQIGFGKTDRNDQLRINGVLDTDIRGRGVRVIEFRDSATGETAQYTVINIFNLHGGDSMIIPVDPATLDLDVKNPVFIDPKFFDSGNDAFRVLSQERYEPKIVCLAGGTLVETKPGLRPVEDLQVGDRVLTRDSGWQVLRWVGAQKVTRNWLREQPKLAPVRISAGALGGCAASPLPTRDLLVSRQHRMVVQGAKVKRLFGEDEVMIPAIKLTRLPGIYVDEEVTEVSYHHLLFDRHEIIYAEGAPTESLYLGAQAKQAMSVEALKDIYALFPELEQQTPEPARRFVDTGKMLKRLVQDGLTLH</sequence>